<dbReference type="EMBL" id="WWBZ02000062">
    <property type="protein sequence ID" value="KAF4303318.1"/>
    <property type="molecule type" value="Genomic_DNA"/>
</dbReference>
<gene>
    <name evidence="3" type="ORF">GTA08_BOTSDO09030</name>
</gene>
<dbReference type="PANTHER" id="PTHR36182:SF2">
    <property type="entry name" value="LYTIC POLYSACCHARIDE MONOOXYGENASE"/>
    <property type="match status" value="1"/>
</dbReference>
<evidence type="ECO:0000313" key="4">
    <source>
        <dbReference type="Proteomes" id="UP000572817"/>
    </source>
</evidence>
<keyword evidence="2" id="KW-0732">Signal</keyword>
<dbReference type="Proteomes" id="UP000572817">
    <property type="component" value="Unassembled WGS sequence"/>
</dbReference>
<feature type="chain" id="PRO_5034897444" description="Chitin-binding type-4 domain-containing protein" evidence="2">
    <location>
        <begin position="22"/>
        <end position="423"/>
    </location>
</feature>
<accession>A0A8H4IQA7</accession>
<feature type="compositionally biased region" description="Low complexity" evidence="1">
    <location>
        <begin position="262"/>
        <end position="293"/>
    </location>
</feature>
<protein>
    <recommendedName>
        <fullName evidence="5">Chitin-binding type-4 domain-containing protein</fullName>
    </recommendedName>
</protein>
<evidence type="ECO:0000313" key="3">
    <source>
        <dbReference type="EMBL" id="KAF4303318.1"/>
    </source>
</evidence>
<dbReference type="Gene3D" id="2.70.50.70">
    <property type="match status" value="1"/>
</dbReference>
<proteinExistence type="predicted"/>
<evidence type="ECO:0008006" key="5">
    <source>
        <dbReference type="Google" id="ProtNLM"/>
    </source>
</evidence>
<feature type="region of interest" description="Disordered" evidence="1">
    <location>
        <begin position="238"/>
        <end position="293"/>
    </location>
</feature>
<dbReference type="AlphaFoldDB" id="A0A8H4IQA7"/>
<dbReference type="PANTHER" id="PTHR36182">
    <property type="entry name" value="PROTEIN, PUTATIVE (AFU_ORTHOLOGUE AFUA_6G10930)-RELATED"/>
    <property type="match status" value="1"/>
</dbReference>
<comment type="caution">
    <text evidence="3">The sequence shown here is derived from an EMBL/GenBank/DDBJ whole genome shotgun (WGS) entry which is preliminary data.</text>
</comment>
<name>A0A8H4IQA7_9PEZI</name>
<sequence>MAPQLRNFGIAALAALPLANAHMYMKHPVPFDKTQLQQDRSPLTSGQYPCKFQDYSVTERTTLAVGQSYTLDFYPGNAQEVAEIGSTTGAAVHDGGSCQLSITTDKNPTAKSTFKVFHSIEGGCPGLNNQASTFQYKLPDSIPNGDVTFAWTWFPVSSQNPEMYMNCAPVTVTGGSDDTSAFDELPDIFVANVGFTSFSEGLSAVTGLLTSTLTQTEILAQGQFPQCLAEGEKILQFPNPGDSLETGDTSTWPLAKPKGECSSGSSGKSSGASSPKPASSAVSSATTSATTQEVASTTSIPGIAFAESSAAATTLLTTTAAAAPVAEATSEAAAPVAEATSAVAAAPSQAAAATNGEANSQCTDANDGQVICNGTSQFGLCNRGSIVWQDVSAGMVCQDGKVVGSEKAKRSHGHRHARRHGHF</sequence>
<organism evidence="3 4">
    <name type="scientific">Botryosphaeria dothidea</name>
    <dbReference type="NCBI Taxonomy" id="55169"/>
    <lineage>
        <taxon>Eukaryota</taxon>
        <taxon>Fungi</taxon>
        <taxon>Dikarya</taxon>
        <taxon>Ascomycota</taxon>
        <taxon>Pezizomycotina</taxon>
        <taxon>Dothideomycetes</taxon>
        <taxon>Dothideomycetes incertae sedis</taxon>
        <taxon>Botryosphaeriales</taxon>
        <taxon>Botryosphaeriaceae</taxon>
        <taxon>Botryosphaeria</taxon>
    </lineage>
</organism>
<evidence type="ECO:0000256" key="1">
    <source>
        <dbReference type="SAM" id="MobiDB-lite"/>
    </source>
</evidence>
<keyword evidence="4" id="KW-1185">Reference proteome</keyword>
<reference evidence="3" key="1">
    <citation type="submission" date="2020-04" db="EMBL/GenBank/DDBJ databases">
        <title>Genome Assembly and Annotation of Botryosphaeria dothidea sdau 11-99, a Latent Pathogen of Apple Fruit Ring Rot in China.</title>
        <authorList>
            <person name="Yu C."/>
            <person name="Diao Y."/>
            <person name="Lu Q."/>
            <person name="Zhao J."/>
            <person name="Cui S."/>
            <person name="Peng C."/>
            <person name="He B."/>
            <person name="Liu H."/>
        </authorList>
    </citation>
    <scope>NUCLEOTIDE SEQUENCE [LARGE SCALE GENOMIC DNA]</scope>
    <source>
        <strain evidence="3">Sdau11-99</strain>
    </source>
</reference>
<dbReference type="OrthoDB" id="2342176at2759"/>
<feature type="signal peptide" evidence="2">
    <location>
        <begin position="1"/>
        <end position="21"/>
    </location>
</feature>
<evidence type="ECO:0000256" key="2">
    <source>
        <dbReference type="SAM" id="SignalP"/>
    </source>
</evidence>